<dbReference type="InterPro" id="IPR047958">
    <property type="entry name" value="B-4DMT-like"/>
</dbReference>
<accession>A0ABP9CT07</accession>
<organism evidence="3 4">
    <name type="scientific">Tomitella cavernea</name>
    <dbReference type="NCBI Taxonomy" id="1387982"/>
    <lineage>
        <taxon>Bacteria</taxon>
        <taxon>Bacillati</taxon>
        <taxon>Actinomycetota</taxon>
        <taxon>Actinomycetes</taxon>
        <taxon>Mycobacteriales</taxon>
        <taxon>Tomitella</taxon>
    </lineage>
</organism>
<feature type="transmembrane region" description="Helical" evidence="2">
    <location>
        <begin position="107"/>
        <end position="132"/>
    </location>
</feature>
<dbReference type="EMBL" id="BAABKQ010000001">
    <property type="protein sequence ID" value="GAA4814480.1"/>
    <property type="molecule type" value="Genomic_DNA"/>
</dbReference>
<reference evidence="4" key="1">
    <citation type="journal article" date="2019" name="Int. J. Syst. Evol. Microbiol.">
        <title>The Global Catalogue of Microorganisms (GCM) 10K type strain sequencing project: providing services to taxonomists for standard genome sequencing and annotation.</title>
        <authorList>
            <consortium name="The Broad Institute Genomics Platform"/>
            <consortium name="The Broad Institute Genome Sequencing Center for Infectious Disease"/>
            <person name="Wu L."/>
            <person name="Ma J."/>
        </authorList>
    </citation>
    <scope>NUCLEOTIDE SEQUENCE [LARGE SCALE GENOMIC DNA]</scope>
    <source>
        <strain evidence="4">JCM 18542</strain>
    </source>
</reference>
<feature type="transmembrane region" description="Helical" evidence="2">
    <location>
        <begin position="12"/>
        <end position="32"/>
    </location>
</feature>
<keyword evidence="2" id="KW-1133">Transmembrane helix</keyword>
<gene>
    <name evidence="3" type="ORF">GCM10023353_19720</name>
</gene>
<evidence type="ECO:0000256" key="1">
    <source>
        <dbReference type="SAM" id="MobiDB-lite"/>
    </source>
</evidence>
<evidence type="ECO:0000313" key="3">
    <source>
        <dbReference type="EMBL" id="GAA4814480.1"/>
    </source>
</evidence>
<keyword evidence="2" id="KW-0812">Transmembrane</keyword>
<feature type="transmembrane region" description="Helical" evidence="2">
    <location>
        <begin position="72"/>
        <end position="95"/>
    </location>
</feature>
<feature type="compositionally biased region" description="Basic and acidic residues" evidence="1">
    <location>
        <begin position="148"/>
        <end position="157"/>
    </location>
</feature>
<dbReference type="NCBIfam" id="NF037996">
    <property type="entry name" value="B-4DMT"/>
    <property type="match status" value="1"/>
</dbReference>
<evidence type="ECO:0000256" key="2">
    <source>
        <dbReference type="SAM" id="Phobius"/>
    </source>
</evidence>
<comment type="caution">
    <text evidence="3">The sequence shown here is derived from an EMBL/GenBank/DDBJ whole genome shotgun (WGS) entry which is preliminary data.</text>
</comment>
<dbReference type="RefSeq" id="WP_200175592.1">
    <property type="nucleotide sequence ID" value="NZ_BAABKQ010000001.1"/>
</dbReference>
<keyword evidence="4" id="KW-1185">Reference proteome</keyword>
<dbReference type="Proteomes" id="UP001500839">
    <property type="component" value="Unassembled WGS sequence"/>
</dbReference>
<keyword evidence="2" id="KW-0472">Membrane</keyword>
<name>A0ABP9CT07_9ACTN</name>
<evidence type="ECO:0008006" key="5">
    <source>
        <dbReference type="Google" id="ProtNLM"/>
    </source>
</evidence>
<feature type="region of interest" description="Disordered" evidence="1">
    <location>
        <begin position="140"/>
        <end position="166"/>
    </location>
</feature>
<evidence type="ECO:0000313" key="4">
    <source>
        <dbReference type="Proteomes" id="UP001500839"/>
    </source>
</evidence>
<protein>
    <recommendedName>
        <fullName evidence="5">B-4DMT family transporter</fullName>
    </recommendedName>
</protein>
<feature type="transmembrane region" description="Helical" evidence="2">
    <location>
        <begin position="38"/>
        <end position="60"/>
    </location>
</feature>
<proteinExistence type="predicted"/>
<sequence length="166" mass="17633">MFSWVLRSIVMTVVHVVGRIILGVAVTTAPLHGTVSRYTALAIVVLIALVWAGIDGVIDARRHPLVEDRDDLIMRWIGTGVITGLAAGFVCHLLEAAGLEGIGSRTWFFDLTSGAAGTALMIILPAAVGIGLGRWIGKSGADPDEEAEERRQRRHDIALSGVGGEE</sequence>